<name>A0A9Q3EGG5_9BASI</name>
<evidence type="ECO:0000313" key="2">
    <source>
        <dbReference type="EMBL" id="MBW0521911.1"/>
    </source>
</evidence>
<gene>
    <name evidence="2" type="ORF">O181_061626</name>
</gene>
<keyword evidence="3" id="KW-1185">Reference proteome</keyword>
<feature type="region of interest" description="Disordered" evidence="1">
    <location>
        <begin position="38"/>
        <end position="103"/>
    </location>
</feature>
<dbReference type="Proteomes" id="UP000765509">
    <property type="component" value="Unassembled WGS sequence"/>
</dbReference>
<sequence length="103" mass="11463">MVQDPFGAEFITQDLPCNFGEARILMVLEPLNGSRPRATFLSHGTPGSPDKLVPGASNSPHQAYDPKNTKWPKKAINSLNQKIHPRPRKGQKGHKFTLHRESP</sequence>
<evidence type="ECO:0000313" key="3">
    <source>
        <dbReference type="Proteomes" id="UP000765509"/>
    </source>
</evidence>
<protein>
    <submittedName>
        <fullName evidence="2">Uncharacterized protein</fullName>
    </submittedName>
</protein>
<organism evidence="2 3">
    <name type="scientific">Austropuccinia psidii MF-1</name>
    <dbReference type="NCBI Taxonomy" id="1389203"/>
    <lineage>
        <taxon>Eukaryota</taxon>
        <taxon>Fungi</taxon>
        <taxon>Dikarya</taxon>
        <taxon>Basidiomycota</taxon>
        <taxon>Pucciniomycotina</taxon>
        <taxon>Pucciniomycetes</taxon>
        <taxon>Pucciniales</taxon>
        <taxon>Sphaerophragmiaceae</taxon>
        <taxon>Austropuccinia</taxon>
    </lineage>
</organism>
<evidence type="ECO:0000256" key="1">
    <source>
        <dbReference type="SAM" id="MobiDB-lite"/>
    </source>
</evidence>
<feature type="compositionally biased region" description="Basic residues" evidence="1">
    <location>
        <begin position="83"/>
        <end position="97"/>
    </location>
</feature>
<comment type="caution">
    <text evidence="2">The sequence shown here is derived from an EMBL/GenBank/DDBJ whole genome shotgun (WGS) entry which is preliminary data.</text>
</comment>
<accession>A0A9Q3EGG5</accession>
<proteinExistence type="predicted"/>
<dbReference type="AlphaFoldDB" id="A0A9Q3EGG5"/>
<reference evidence="2" key="1">
    <citation type="submission" date="2021-03" db="EMBL/GenBank/DDBJ databases">
        <title>Draft genome sequence of rust myrtle Austropuccinia psidii MF-1, a brazilian biotype.</title>
        <authorList>
            <person name="Quecine M.C."/>
            <person name="Pachon D.M.R."/>
            <person name="Bonatelli M.L."/>
            <person name="Correr F.H."/>
            <person name="Franceschini L.M."/>
            <person name="Leite T.F."/>
            <person name="Margarido G.R.A."/>
            <person name="Almeida C.A."/>
            <person name="Ferrarezi J.A."/>
            <person name="Labate C.A."/>
        </authorList>
    </citation>
    <scope>NUCLEOTIDE SEQUENCE</scope>
    <source>
        <strain evidence="2">MF-1</strain>
    </source>
</reference>
<dbReference type="EMBL" id="AVOT02029163">
    <property type="protein sequence ID" value="MBW0521911.1"/>
    <property type="molecule type" value="Genomic_DNA"/>
</dbReference>